<dbReference type="InterPro" id="IPR013820">
    <property type="entry name" value="ATP_PRibTrfase_cat"/>
</dbReference>
<comment type="catalytic activity">
    <reaction evidence="1 11">
        <text>1-(5-phospho-beta-D-ribosyl)-ATP + diphosphate = 5-phospho-alpha-D-ribose 1-diphosphate + ATP</text>
        <dbReference type="Rhea" id="RHEA:18473"/>
        <dbReference type="ChEBI" id="CHEBI:30616"/>
        <dbReference type="ChEBI" id="CHEBI:33019"/>
        <dbReference type="ChEBI" id="CHEBI:58017"/>
        <dbReference type="ChEBI" id="CHEBI:73183"/>
        <dbReference type="EC" id="2.4.2.17"/>
    </reaction>
</comment>
<name>A0ABS2RN57_9ACTN</name>
<dbReference type="PROSITE" id="PS01316">
    <property type="entry name" value="ATP_P_PHORIBOSYLTR"/>
    <property type="match status" value="1"/>
</dbReference>
<dbReference type="Gene3D" id="3.40.190.10">
    <property type="entry name" value="Periplasmic binding protein-like II"/>
    <property type="match status" value="2"/>
</dbReference>
<keyword evidence="11" id="KW-0460">Magnesium</keyword>
<evidence type="ECO:0000259" key="13">
    <source>
        <dbReference type="Pfam" id="PF08029"/>
    </source>
</evidence>
<evidence type="ECO:0000256" key="8">
    <source>
        <dbReference type="ARBA" id="ARBA00022679"/>
    </source>
</evidence>
<dbReference type="CDD" id="cd13591">
    <property type="entry name" value="PBP2_HisGL1"/>
    <property type="match status" value="1"/>
</dbReference>
<evidence type="ECO:0000313" key="15">
    <source>
        <dbReference type="Proteomes" id="UP000704762"/>
    </source>
</evidence>
<feature type="domain" description="ATP phosphoribosyltransferase catalytic" evidence="12">
    <location>
        <begin position="61"/>
        <end position="213"/>
    </location>
</feature>
<dbReference type="EMBL" id="JAFBCF010000001">
    <property type="protein sequence ID" value="MBM7800436.1"/>
    <property type="molecule type" value="Genomic_DNA"/>
</dbReference>
<dbReference type="NCBIfam" id="TIGR03455">
    <property type="entry name" value="HisG_C-term"/>
    <property type="match status" value="1"/>
</dbReference>
<dbReference type="InterPro" id="IPR011322">
    <property type="entry name" value="N-reg_PII-like_a/b"/>
</dbReference>
<sequence>MNSHRPPRSSASLLRVAVPNKGSLSEAAAAMLREAGYAQRSDAKELVLLDEANGVEFFYLRPRDIAVYVGEGTLDVGITGRDMLVDSGAKATEVRPLGFARSRFRFAAPAGAELTVEKLHGLRLATSYPGLVQSYLAEHGVSTRMIKLDGAVETAIRLGVADVIADVVETGTTLRQNGLELFGEPILESEGILIRRSEAEPPVGLEPLVRRLNGVMVARNYVMMDYDASADIVDKASEITPGLESPTVSPLAREGWYAVRAMVPRKDAQQLMDDLWELGARAILVTDIAACRL</sequence>
<dbReference type="PANTHER" id="PTHR21403">
    <property type="entry name" value="ATP PHOSPHORIBOSYLTRANSFERASE ATP-PRTASE"/>
    <property type="match status" value="1"/>
</dbReference>
<keyword evidence="8 11" id="KW-0808">Transferase</keyword>
<dbReference type="InterPro" id="IPR018198">
    <property type="entry name" value="ATP_PRibTrfase_CS"/>
</dbReference>
<reference evidence="14 15" key="1">
    <citation type="submission" date="2021-01" db="EMBL/GenBank/DDBJ databases">
        <title>Sequencing the genomes of 1000 actinobacteria strains.</title>
        <authorList>
            <person name="Klenk H.-P."/>
        </authorList>
    </citation>
    <scope>NUCLEOTIDE SEQUENCE [LARGE SCALE GENOMIC DNA]</scope>
    <source>
        <strain evidence="14 15">DSM 18662</strain>
    </source>
</reference>
<evidence type="ECO:0000256" key="3">
    <source>
        <dbReference type="ARBA" id="ARBA00007955"/>
    </source>
</evidence>
<comment type="cofactor">
    <cofactor evidence="11">
        <name>Mg(2+)</name>
        <dbReference type="ChEBI" id="CHEBI:18420"/>
    </cofactor>
</comment>
<dbReference type="EC" id="2.4.2.17" evidence="4 11"/>
<comment type="function">
    <text evidence="10 11">Catalyzes the condensation of ATP and 5-phosphoribose 1-diphosphate to form N'-(5'-phosphoribosyl)-ATP (PR-ATP). Has a crucial role in the pathway because the rate of histidine biosynthesis seems to be controlled primarily by regulation of HisG enzymatic activity.</text>
</comment>
<gene>
    <name evidence="11" type="primary">hisG</name>
    <name evidence="14" type="ORF">JOE57_003357</name>
</gene>
<keyword evidence="11" id="KW-0067">ATP-binding</keyword>
<dbReference type="InterPro" id="IPR001348">
    <property type="entry name" value="ATP_PRibTrfase_HisG"/>
</dbReference>
<comment type="subcellular location">
    <subcellularLocation>
        <location evidence="11">Cytoplasm</location>
    </subcellularLocation>
</comment>
<keyword evidence="9 11" id="KW-0368">Histidine biosynthesis</keyword>
<dbReference type="HAMAP" id="MF_00079">
    <property type="entry name" value="HisG_Long"/>
    <property type="match status" value="1"/>
</dbReference>
<evidence type="ECO:0000256" key="7">
    <source>
        <dbReference type="ARBA" id="ARBA00022676"/>
    </source>
</evidence>
<feature type="domain" description="Histidine biosynthesis HisG C-terminal" evidence="13">
    <location>
        <begin position="218"/>
        <end position="289"/>
    </location>
</feature>
<comment type="pathway">
    <text evidence="2 11">Amino-acid biosynthesis; L-histidine biosynthesis; L-histidine from 5-phospho-alpha-D-ribose 1-diphosphate: step 1/9.</text>
</comment>
<evidence type="ECO:0000256" key="6">
    <source>
        <dbReference type="ARBA" id="ARBA00022605"/>
    </source>
</evidence>
<keyword evidence="7 11" id="KW-0328">Glycosyltransferase</keyword>
<evidence type="ECO:0000256" key="10">
    <source>
        <dbReference type="ARBA" id="ARBA00024861"/>
    </source>
</evidence>
<dbReference type="SUPFAM" id="SSF54913">
    <property type="entry name" value="GlnB-like"/>
    <property type="match status" value="1"/>
</dbReference>
<dbReference type="NCBIfam" id="TIGR00070">
    <property type="entry name" value="hisG"/>
    <property type="match status" value="1"/>
</dbReference>
<keyword evidence="11" id="KW-0479">Metal-binding</keyword>
<evidence type="ECO:0000256" key="11">
    <source>
        <dbReference type="HAMAP-Rule" id="MF_00079"/>
    </source>
</evidence>
<dbReference type="Proteomes" id="UP000704762">
    <property type="component" value="Unassembled WGS sequence"/>
</dbReference>
<evidence type="ECO:0000259" key="12">
    <source>
        <dbReference type="Pfam" id="PF01634"/>
    </source>
</evidence>
<dbReference type="InterPro" id="IPR013115">
    <property type="entry name" value="HisG_C"/>
</dbReference>
<evidence type="ECO:0000256" key="9">
    <source>
        <dbReference type="ARBA" id="ARBA00023102"/>
    </source>
</evidence>
<proteinExistence type="inferred from homology"/>
<dbReference type="SUPFAM" id="SSF53850">
    <property type="entry name" value="Periplasmic binding protein-like II"/>
    <property type="match status" value="1"/>
</dbReference>
<dbReference type="Pfam" id="PF08029">
    <property type="entry name" value="HisG_C"/>
    <property type="match status" value="1"/>
</dbReference>
<keyword evidence="15" id="KW-1185">Reference proteome</keyword>
<dbReference type="Pfam" id="PF01634">
    <property type="entry name" value="HisG"/>
    <property type="match status" value="1"/>
</dbReference>
<dbReference type="GO" id="GO:0003879">
    <property type="term" value="F:ATP phosphoribosyltransferase activity"/>
    <property type="evidence" value="ECO:0007669"/>
    <property type="project" value="UniProtKB-EC"/>
</dbReference>
<dbReference type="RefSeq" id="WP_420827688.1">
    <property type="nucleotide sequence ID" value="NZ_BAAAQP010000003.1"/>
</dbReference>
<dbReference type="InterPro" id="IPR015867">
    <property type="entry name" value="N-reg_PII/ATP_PRibTrfase_C"/>
</dbReference>
<evidence type="ECO:0000256" key="2">
    <source>
        <dbReference type="ARBA" id="ARBA00004667"/>
    </source>
</evidence>
<dbReference type="InterPro" id="IPR020621">
    <property type="entry name" value="ATP-PRT_HisG_long"/>
</dbReference>
<evidence type="ECO:0000313" key="14">
    <source>
        <dbReference type="EMBL" id="MBM7800436.1"/>
    </source>
</evidence>
<comment type="similarity">
    <text evidence="3 11">Belongs to the ATP phosphoribosyltransferase family. Long subfamily.</text>
</comment>
<keyword evidence="11" id="KW-0547">Nucleotide-binding</keyword>
<protein>
    <recommendedName>
        <fullName evidence="5 11">ATP phosphoribosyltransferase</fullName>
        <shortName evidence="11">ATP-PRT</shortName>
        <shortName evidence="11">ATP-PRTase</shortName>
        <ecNumber evidence="4 11">2.4.2.17</ecNumber>
    </recommendedName>
</protein>
<evidence type="ECO:0000256" key="1">
    <source>
        <dbReference type="ARBA" id="ARBA00000915"/>
    </source>
</evidence>
<keyword evidence="11" id="KW-0963">Cytoplasm</keyword>
<accession>A0ABS2RN57</accession>
<keyword evidence="6 11" id="KW-0028">Amino-acid biosynthesis</keyword>
<evidence type="ECO:0000256" key="5">
    <source>
        <dbReference type="ARBA" id="ARBA00020998"/>
    </source>
</evidence>
<evidence type="ECO:0000256" key="4">
    <source>
        <dbReference type="ARBA" id="ARBA00011946"/>
    </source>
</evidence>
<dbReference type="Gene3D" id="3.30.70.120">
    <property type="match status" value="1"/>
</dbReference>
<organism evidence="14 15">
    <name type="scientific">Microlunatus panaciterrae</name>
    <dbReference type="NCBI Taxonomy" id="400768"/>
    <lineage>
        <taxon>Bacteria</taxon>
        <taxon>Bacillati</taxon>
        <taxon>Actinomycetota</taxon>
        <taxon>Actinomycetes</taxon>
        <taxon>Propionibacteriales</taxon>
        <taxon>Propionibacteriaceae</taxon>
        <taxon>Microlunatus</taxon>
    </lineage>
</organism>
<comment type="activity regulation">
    <text evidence="11">Feedback inhibited by histidine.</text>
</comment>
<comment type="caution">
    <text evidence="14">The sequence shown here is derived from an EMBL/GenBank/DDBJ whole genome shotgun (WGS) entry which is preliminary data.</text>
</comment>
<dbReference type="PANTHER" id="PTHR21403:SF8">
    <property type="entry name" value="ATP PHOSPHORIBOSYLTRANSFERASE"/>
    <property type="match status" value="1"/>
</dbReference>